<gene>
    <name evidence="2" type="ORF">SDC9_116827</name>
</gene>
<evidence type="ECO:0000313" key="2">
    <source>
        <dbReference type="EMBL" id="MPM69879.1"/>
    </source>
</evidence>
<evidence type="ECO:0000256" key="1">
    <source>
        <dbReference type="SAM" id="MobiDB-lite"/>
    </source>
</evidence>
<dbReference type="EMBL" id="VSSQ01023135">
    <property type="protein sequence ID" value="MPM69879.1"/>
    <property type="molecule type" value="Genomic_DNA"/>
</dbReference>
<name>A0A645BWV8_9ZZZZ</name>
<feature type="compositionally biased region" description="Low complexity" evidence="1">
    <location>
        <begin position="40"/>
        <end position="50"/>
    </location>
</feature>
<accession>A0A645BWV8</accession>
<sequence>MPNDAEGQVSKRDKGNQAPQGAYAEELGQYGRKQGDGYAGKKAAGHHGNNQQQVDDCACNQHIPQRRGPHL</sequence>
<feature type="region of interest" description="Disordered" evidence="1">
    <location>
        <begin position="1"/>
        <end position="71"/>
    </location>
</feature>
<reference evidence="2" key="1">
    <citation type="submission" date="2019-08" db="EMBL/GenBank/DDBJ databases">
        <authorList>
            <person name="Kucharzyk K."/>
            <person name="Murdoch R.W."/>
            <person name="Higgins S."/>
            <person name="Loffler F."/>
        </authorList>
    </citation>
    <scope>NUCLEOTIDE SEQUENCE</scope>
</reference>
<protein>
    <submittedName>
        <fullName evidence="2">Uncharacterized protein</fullName>
    </submittedName>
</protein>
<dbReference type="AlphaFoldDB" id="A0A645BWV8"/>
<proteinExistence type="predicted"/>
<comment type="caution">
    <text evidence="2">The sequence shown here is derived from an EMBL/GenBank/DDBJ whole genome shotgun (WGS) entry which is preliminary data.</text>
</comment>
<organism evidence="2">
    <name type="scientific">bioreactor metagenome</name>
    <dbReference type="NCBI Taxonomy" id="1076179"/>
    <lineage>
        <taxon>unclassified sequences</taxon>
        <taxon>metagenomes</taxon>
        <taxon>ecological metagenomes</taxon>
    </lineage>
</organism>